<dbReference type="PANTHER" id="PTHR11588">
    <property type="entry name" value="TUBULIN"/>
    <property type="match status" value="1"/>
</dbReference>
<dbReference type="GO" id="GO:0005874">
    <property type="term" value="C:microtubule"/>
    <property type="evidence" value="ECO:0007669"/>
    <property type="project" value="UniProtKB-KW"/>
</dbReference>
<proteinExistence type="inferred from homology"/>
<evidence type="ECO:0000256" key="1">
    <source>
        <dbReference type="ARBA" id="ARBA00009636"/>
    </source>
</evidence>
<dbReference type="eggNOG" id="KOG1374">
    <property type="taxonomic scope" value="Eukaryota"/>
</dbReference>
<reference evidence="5 6" key="1">
    <citation type="submission" date="2009-11" db="EMBL/GenBank/DDBJ databases">
        <title>Annotation of Allomyces macrogynus ATCC 38327.</title>
        <authorList>
            <consortium name="The Broad Institute Genome Sequencing Platform"/>
            <person name="Russ C."/>
            <person name="Cuomo C."/>
            <person name="Burger G."/>
            <person name="Gray M.W."/>
            <person name="Holland P.W.H."/>
            <person name="King N."/>
            <person name="Lang F.B.F."/>
            <person name="Roger A.J."/>
            <person name="Ruiz-Trillo I."/>
            <person name="Young S.K."/>
            <person name="Zeng Q."/>
            <person name="Gargeya S."/>
            <person name="Fitzgerald M."/>
            <person name="Haas B."/>
            <person name="Abouelleil A."/>
            <person name="Alvarado L."/>
            <person name="Arachchi H.M."/>
            <person name="Berlin A."/>
            <person name="Chapman S.B."/>
            <person name="Gearin G."/>
            <person name="Goldberg J."/>
            <person name="Griggs A."/>
            <person name="Gujja S."/>
            <person name="Hansen M."/>
            <person name="Heiman D."/>
            <person name="Howarth C."/>
            <person name="Larimer J."/>
            <person name="Lui A."/>
            <person name="MacDonald P.J.P."/>
            <person name="McCowen C."/>
            <person name="Montmayeur A."/>
            <person name="Murphy C."/>
            <person name="Neiman D."/>
            <person name="Pearson M."/>
            <person name="Priest M."/>
            <person name="Roberts A."/>
            <person name="Saif S."/>
            <person name="Shea T."/>
            <person name="Sisk P."/>
            <person name="Stolte C."/>
            <person name="Sykes S."/>
            <person name="Wortman J."/>
            <person name="Nusbaum C."/>
            <person name="Birren B."/>
        </authorList>
    </citation>
    <scope>NUCLEOTIDE SEQUENCE [LARGE SCALE GENOMIC DNA]</scope>
    <source>
        <strain evidence="5 6">ATCC 38327</strain>
    </source>
</reference>
<dbReference type="InterPro" id="IPR036525">
    <property type="entry name" value="Tubulin/FtsZ_GTPase_sf"/>
</dbReference>
<dbReference type="AlphaFoldDB" id="A0A0L0SXG0"/>
<evidence type="ECO:0000256" key="2">
    <source>
        <dbReference type="ARBA" id="ARBA00022701"/>
    </source>
</evidence>
<dbReference type="Proteomes" id="UP000054350">
    <property type="component" value="Unassembled WGS sequence"/>
</dbReference>
<dbReference type="GO" id="GO:0005525">
    <property type="term" value="F:GTP binding"/>
    <property type="evidence" value="ECO:0007669"/>
    <property type="project" value="UniProtKB-KW"/>
</dbReference>
<accession>A0A0L0SXG0</accession>
<dbReference type="EMBL" id="GG745352">
    <property type="protein sequence ID" value="KNE67176.1"/>
    <property type="molecule type" value="Genomic_DNA"/>
</dbReference>
<evidence type="ECO:0000256" key="3">
    <source>
        <dbReference type="ARBA" id="ARBA00022741"/>
    </source>
</evidence>
<keyword evidence="4" id="KW-0342">GTP-binding</keyword>
<evidence type="ECO:0000313" key="6">
    <source>
        <dbReference type="Proteomes" id="UP000054350"/>
    </source>
</evidence>
<dbReference type="GO" id="GO:0005200">
    <property type="term" value="F:structural constituent of cytoskeleton"/>
    <property type="evidence" value="ECO:0007669"/>
    <property type="project" value="InterPro"/>
</dbReference>
<name>A0A0L0SXG0_ALLM3</name>
<dbReference type="GO" id="GO:0007017">
    <property type="term" value="P:microtubule-based process"/>
    <property type="evidence" value="ECO:0007669"/>
    <property type="project" value="InterPro"/>
</dbReference>
<keyword evidence="2" id="KW-0493">Microtubule</keyword>
<gene>
    <name evidence="5" type="ORF">AMAG_12244</name>
</gene>
<reference evidence="6" key="2">
    <citation type="submission" date="2009-11" db="EMBL/GenBank/DDBJ databases">
        <title>The Genome Sequence of Allomyces macrogynus strain ATCC 38327.</title>
        <authorList>
            <consortium name="The Broad Institute Genome Sequencing Platform"/>
            <person name="Russ C."/>
            <person name="Cuomo C."/>
            <person name="Shea T."/>
            <person name="Young S.K."/>
            <person name="Zeng Q."/>
            <person name="Koehrsen M."/>
            <person name="Haas B."/>
            <person name="Borodovsky M."/>
            <person name="Guigo R."/>
            <person name="Alvarado L."/>
            <person name="Berlin A."/>
            <person name="Borenstein D."/>
            <person name="Chen Z."/>
            <person name="Engels R."/>
            <person name="Freedman E."/>
            <person name="Gellesch M."/>
            <person name="Goldberg J."/>
            <person name="Griggs A."/>
            <person name="Gujja S."/>
            <person name="Heiman D."/>
            <person name="Hepburn T."/>
            <person name="Howarth C."/>
            <person name="Jen D."/>
            <person name="Larson L."/>
            <person name="Lewis B."/>
            <person name="Mehta T."/>
            <person name="Park D."/>
            <person name="Pearson M."/>
            <person name="Roberts A."/>
            <person name="Saif S."/>
            <person name="Shenoy N."/>
            <person name="Sisk P."/>
            <person name="Stolte C."/>
            <person name="Sykes S."/>
            <person name="Walk T."/>
            <person name="White J."/>
            <person name="Yandava C."/>
            <person name="Burger G."/>
            <person name="Gray M.W."/>
            <person name="Holland P.W.H."/>
            <person name="King N."/>
            <person name="Lang F.B.F."/>
            <person name="Roger A.J."/>
            <person name="Ruiz-Trillo I."/>
            <person name="Lander E."/>
            <person name="Nusbaum C."/>
        </authorList>
    </citation>
    <scope>NUCLEOTIDE SEQUENCE [LARGE SCALE GENOMIC DNA]</scope>
    <source>
        <strain evidence="6">ATCC 38327</strain>
    </source>
</reference>
<dbReference type="PRINTS" id="PR01224">
    <property type="entry name" value="DELTATUBULIN"/>
</dbReference>
<keyword evidence="6" id="KW-1185">Reference proteome</keyword>
<evidence type="ECO:0000313" key="5">
    <source>
        <dbReference type="EMBL" id="KNE67176.1"/>
    </source>
</evidence>
<keyword evidence="3" id="KW-0547">Nucleotide-binding</keyword>
<dbReference type="SUPFAM" id="SSF52490">
    <property type="entry name" value="Tubulin nucleotide-binding domain-like"/>
    <property type="match status" value="1"/>
</dbReference>
<dbReference type="InterPro" id="IPR000217">
    <property type="entry name" value="Tubulin"/>
</dbReference>
<organism evidence="5 6">
    <name type="scientific">Allomyces macrogynus (strain ATCC 38327)</name>
    <name type="common">Allomyces javanicus var. macrogynus</name>
    <dbReference type="NCBI Taxonomy" id="578462"/>
    <lineage>
        <taxon>Eukaryota</taxon>
        <taxon>Fungi</taxon>
        <taxon>Fungi incertae sedis</taxon>
        <taxon>Blastocladiomycota</taxon>
        <taxon>Blastocladiomycetes</taxon>
        <taxon>Blastocladiales</taxon>
        <taxon>Blastocladiaceae</taxon>
        <taxon>Allomyces</taxon>
    </lineage>
</organism>
<protein>
    <submittedName>
        <fullName evidence="5">Uncharacterized protein</fullName>
    </submittedName>
</protein>
<evidence type="ECO:0000256" key="4">
    <source>
        <dbReference type="ARBA" id="ARBA00023134"/>
    </source>
</evidence>
<comment type="similarity">
    <text evidence="1">Belongs to the tubulin family.</text>
</comment>
<dbReference type="VEuPathDB" id="FungiDB:AMAG_12244"/>
<sequence>MACGRQSWVLHHRAAARPVPSSTITNQVIWPYAQGETSVQNYNLFLTLAKLTQTSNAILVLFNDHLHHICQSRLAIPSPSFTDLNRIVAHLLVRLIPHDLVPLAGFPLITAYYGPQIPSTAIPFTTLTWSGVLNPLVQMARTHTPTDEGLPWDVRDVAYPRACVWSGATVVLRGRGKTGAADGARAFRGLGGKVRVVGGAREVESATREPDKWAAVVGCVSVQWPARVVY</sequence>
<dbReference type="Gene3D" id="3.40.50.1440">
    <property type="entry name" value="Tubulin/FtsZ, GTPase domain"/>
    <property type="match status" value="1"/>
</dbReference>
<dbReference type="InterPro" id="IPR002967">
    <property type="entry name" value="Delta_tubulin"/>
</dbReference>
<dbReference type="STRING" id="578462.A0A0L0SXG0"/>
<dbReference type="OrthoDB" id="10250004at2759"/>